<dbReference type="EMBL" id="JAPDIA010000001">
    <property type="protein sequence ID" value="MDG0808059.1"/>
    <property type="molecule type" value="Genomic_DNA"/>
</dbReference>
<name>A0A9X4KSR8_9BACL</name>
<comment type="caution">
    <text evidence="1">The sequence shown here is derived from an EMBL/GenBank/DDBJ whole genome shotgun (WGS) entry which is preliminary data.</text>
</comment>
<protein>
    <submittedName>
        <fullName evidence="1">Uncharacterized protein</fullName>
    </submittedName>
</protein>
<sequence>MNKQINETILPKIDSLLGISNEDVENNYGLVSQGPENGYSRWNLHYPSRTNTEIQITIMGDGHNPLEGDYIAGLQLYTISTARGVKVGDSSEDLINVYGKPSEKTDNKLTYLKGTKKLIFELDNKTISGITIDYEFERAEKDQGFK</sequence>
<evidence type="ECO:0000313" key="2">
    <source>
        <dbReference type="Proteomes" id="UP001153404"/>
    </source>
</evidence>
<proteinExistence type="predicted"/>
<reference evidence="1" key="1">
    <citation type="submission" date="2022-10" db="EMBL/GenBank/DDBJ databases">
        <title>Comparative genomic analysis of Cohnella hashimotonis sp. nov., isolated from the International Space Station.</title>
        <authorList>
            <person name="Simpson A."/>
            <person name="Venkateswaran K."/>
        </authorList>
    </citation>
    <scope>NUCLEOTIDE SEQUENCE</scope>
    <source>
        <strain evidence="1">DSM 28161</strain>
    </source>
</reference>
<dbReference type="AlphaFoldDB" id="A0A9X4KSR8"/>
<keyword evidence="2" id="KW-1185">Reference proteome</keyword>
<gene>
    <name evidence="1" type="ORF">OMP40_00535</name>
</gene>
<organism evidence="1 2">
    <name type="scientific">Cohnella rhizosphaerae</name>
    <dbReference type="NCBI Taxonomy" id="1457232"/>
    <lineage>
        <taxon>Bacteria</taxon>
        <taxon>Bacillati</taxon>
        <taxon>Bacillota</taxon>
        <taxon>Bacilli</taxon>
        <taxon>Bacillales</taxon>
        <taxon>Paenibacillaceae</taxon>
        <taxon>Cohnella</taxon>
    </lineage>
</organism>
<dbReference type="RefSeq" id="WP_277528273.1">
    <property type="nucleotide sequence ID" value="NZ_JAPDIA010000001.1"/>
</dbReference>
<accession>A0A9X4KSR8</accession>
<dbReference type="Proteomes" id="UP001153404">
    <property type="component" value="Unassembled WGS sequence"/>
</dbReference>
<evidence type="ECO:0000313" key="1">
    <source>
        <dbReference type="EMBL" id="MDG0808059.1"/>
    </source>
</evidence>